<accession>A0ABR7LPW4</accession>
<keyword evidence="2" id="KW-1185">Reference proteome</keyword>
<reference evidence="1 2" key="1">
    <citation type="submission" date="2020-06" db="EMBL/GenBank/DDBJ databases">
        <title>Actinomadura xiongansis sp. nov., isolated from soil of Baiyangdian.</title>
        <authorList>
            <person name="Zhang X."/>
        </authorList>
    </citation>
    <scope>NUCLEOTIDE SEQUENCE [LARGE SCALE GENOMIC DNA]</scope>
    <source>
        <strain evidence="1 2">HBUM206468</strain>
    </source>
</reference>
<evidence type="ECO:0000313" key="2">
    <source>
        <dbReference type="Proteomes" id="UP000805614"/>
    </source>
</evidence>
<comment type="caution">
    <text evidence="1">The sequence shown here is derived from an EMBL/GenBank/DDBJ whole genome shotgun (WGS) entry which is preliminary data.</text>
</comment>
<name>A0ABR7LPW4_9ACTN</name>
<proteinExistence type="predicted"/>
<dbReference type="RefSeq" id="WP_187243531.1">
    <property type="nucleotide sequence ID" value="NZ_BAAAOK010000009.1"/>
</dbReference>
<gene>
    <name evidence="1" type="ORF">HKK74_13580</name>
</gene>
<sequence>MTDTTYPDLLRSIDEFADDLPPGEQLARLYGLIAPLLERLEQQEADFCDEPALSTSEAVQGIRRAADGEPVDADAIYDHLTEMSVVEDQDPELHVIGQSASAAATWLGLVAGRELRTIVEDDLIPRFAPSTFSQIVDLLVWTRSGQMYVFWEDAVTDPDWHDLQAATRELQAMFLEITA</sequence>
<protein>
    <submittedName>
        <fullName evidence="1">Uncharacterized protein</fullName>
    </submittedName>
</protein>
<dbReference type="EMBL" id="JABVEC010000008">
    <property type="protein sequence ID" value="MBC6466527.1"/>
    <property type="molecule type" value="Genomic_DNA"/>
</dbReference>
<organism evidence="1 2">
    <name type="scientific">Actinomadura alba</name>
    <dbReference type="NCBI Taxonomy" id="406431"/>
    <lineage>
        <taxon>Bacteria</taxon>
        <taxon>Bacillati</taxon>
        <taxon>Actinomycetota</taxon>
        <taxon>Actinomycetes</taxon>
        <taxon>Streptosporangiales</taxon>
        <taxon>Thermomonosporaceae</taxon>
        <taxon>Actinomadura</taxon>
    </lineage>
</organism>
<evidence type="ECO:0000313" key="1">
    <source>
        <dbReference type="EMBL" id="MBC6466527.1"/>
    </source>
</evidence>
<dbReference type="Proteomes" id="UP000805614">
    <property type="component" value="Unassembled WGS sequence"/>
</dbReference>